<keyword evidence="12" id="KW-0413">Isomerase</keyword>
<evidence type="ECO:0000256" key="9">
    <source>
        <dbReference type="ARBA" id="ARBA00023014"/>
    </source>
</evidence>
<dbReference type="InterPro" id="IPR027417">
    <property type="entry name" value="P-loop_NTPase"/>
</dbReference>
<evidence type="ECO:0000256" key="7">
    <source>
        <dbReference type="ARBA" id="ARBA00022840"/>
    </source>
</evidence>
<dbReference type="EMBL" id="JAHLFS010000022">
    <property type="protein sequence ID" value="MBU3851388.1"/>
    <property type="molecule type" value="Genomic_DNA"/>
</dbReference>
<evidence type="ECO:0000256" key="10">
    <source>
        <dbReference type="ARBA" id="ARBA00023125"/>
    </source>
</evidence>
<sequence length="779" mass="89825">MLKHLGVRELVEFVMRQGDLVPTSSNNTALRGSKIHRQLQATHHGQNYQKEVYLKQIVTIDHQDYQIDGRADGIFQRQQHDVIEEIKTSRPAFEALSAAKLARYWGQVKIYGYFWCMQHHLNTVELCLTYVQTSNNTVTHHYQTWQYDDLKQFFKTLIKEYEEWLIFKDDLINKRNQALQTIVFPFPHLRHGQQTLMTKVYQTIQAKQQLLVEAPTGIGKTIATLFPALKAMGNNQIQRLFYLTAKQSTRQVVENTLSLLAQQQTAFPVKCITLTAKEQITFADEPADPHQNPYMQGYYDRLKPALQDTITHYNLITRQVIEQQARKYMLDPFNFAMDLSNYCDIIICDYNYVFDPTIALQRFLNSDETDSNFFLIDEAHNLLKRAREMYSATLSAAPLRKINNALQKDTSQVSAQLQQQLPPVIAAFTDLISSDNQVVLTQPPQALTQALQKLVHYLGTWLPKYERNAAQPLLTTIKEYYFNCLTYLKINDYYEQTYQTIVTTTRNDVKVELCCLDPSFFINNRLQKARGAVLFSATLSPLTYYQNVLGLNEDSWQLQLPSPFSPTNQLTVIADYIQTTYQQRTANIDKIIAAITALTHSKRGNYLIFFPSFAFLKQVASHLPDDDNTQVLIQKTHMDSQQRQQFLSQFETTHQRTLIGLGVLGGIFAEGIDLKGEKLIGVAIISVGLPQINLKNNLLRAYFDKQNGQGFSYAYLIPGMNNVIQAAGRLIRSDNDRGIVLLIDQRFNYRQYQQLLPPTWQPHSVHTLTQLQQQITHFW</sequence>
<proteinExistence type="inferred from homology"/>
<evidence type="ECO:0000313" key="15">
    <source>
        <dbReference type="EMBL" id="MBU3851388.1"/>
    </source>
</evidence>
<dbReference type="GO" id="GO:0046872">
    <property type="term" value="F:metal ion binding"/>
    <property type="evidence" value="ECO:0007669"/>
    <property type="project" value="UniProtKB-KW"/>
</dbReference>
<dbReference type="PROSITE" id="PS51193">
    <property type="entry name" value="HELICASE_ATP_BIND_2"/>
    <property type="match status" value="1"/>
</dbReference>
<dbReference type="GO" id="GO:0051539">
    <property type="term" value="F:4 iron, 4 sulfur cluster binding"/>
    <property type="evidence" value="ECO:0007669"/>
    <property type="project" value="UniProtKB-KW"/>
</dbReference>
<reference evidence="15" key="1">
    <citation type="journal article" date="2021" name="PeerJ">
        <title>Extensive microbial diversity within the chicken gut microbiome revealed by metagenomics and culture.</title>
        <authorList>
            <person name="Gilroy R."/>
            <person name="Ravi A."/>
            <person name="Getino M."/>
            <person name="Pursley I."/>
            <person name="Horton D.L."/>
            <person name="Alikhan N.F."/>
            <person name="Baker D."/>
            <person name="Gharbi K."/>
            <person name="Hall N."/>
            <person name="Watson M."/>
            <person name="Adriaenssens E.M."/>
            <person name="Foster-Nyarko E."/>
            <person name="Jarju S."/>
            <person name="Secka A."/>
            <person name="Antonio M."/>
            <person name="Oren A."/>
            <person name="Chaudhuri R.R."/>
            <person name="La Ragione R."/>
            <person name="Hildebrand F."/>
            <person name="Pallen M.J."/>
        </authorList>
    </citation>
    <scope>NUCLEOTIDE SEQUENCE</scope>
    <source>
        <strain evidence="15">F6-6636</strain>
    </source>
</reference>
<dbReference type="PANTHER" id="PTHR11472">
    <property type="entry name" value="DNA REPAIR DEAD HELICASE RAD3/XP-D SUBFAMILY MEMBER"/>
    <property type="match status" value="1"/>
</dbReference>
<accession>A0A948X0Y5</accession>
<dbReference type="InterPro" id="IPR042493">
    <property type="entry name" value="XPD_DNA_FeS"/>
</dbReference>
<dbReference type="InterPro" id="IPR011604">
    <property type="entry name" value="PDDEXK-like_dom_sf"/>
</dbReference>
<evidence type="ECO:0000256" key="1">
    <source>
        <dbReference type="ARBA" id="ARBA00022485"/>
    </source>
</evidence>
<dbReference type="Pfam" id="PF13307">
    <property type="entry name" value="Helicase_C_2"/>
    <property type="match status" value="1"/>
</dbReference>
<keyword evidence="11" id="KW-0234">DNA repair</keyword>
<dbReference type="InterPro" id="IPR010614">
    <property type="entry name" value="RAD3-like_helicase_DEAD"/>
</dbReference>
<dbReference type="GO" id="GO:0005524">
    <property type="term" value="F:ATP binding"/>
    <property type="evidence" value="ECO:0007669"/>
    <property type="project" value="UniProtKB-KW"/>
</dbReference>
<dbReference type="GO" id="GO:0003677">
    <property type="term" value="F:DNA binding"/>
    <property type="evidence" value="ECO:0007669"/>
    <property type="project" value="UniProtKB-KW"/>
</dbReference>
<dbReference type="Gene3D" id="1.10.30.20">
    <property type="entry name" value="Bacterial XPD DNA helicase, FeS cluster domain"/>
    <property type="match status" value="1"/>
</dbReference>
<comment type="similarity">
    <text evidence="13">Belongs to the helicase family. DinG subfamily.</text>
</comment>
<keyword evidence="2" id="KW-0479">Metal-binding</keyword>
<evidence type="ECO:0000256" key="6">
    <source>
        <dbReference type="ARBA" id="ARBA00022806"/>
    </source>
</evidence>
<name>A0A948X0Y5_9LACO</name>
<evidence type="ECO:0000256" key="11">
    <source>
        <dbReference type="ARBA" id="ARBA00023204"/>
    </source>
</evidence>
<keyword evidence="6 15" id="KW-0347">Helicase</keyword>
<dbReference type="Proteomes" id="UP000777303">
    <property type="component" value="Unassembled WGS sequence"/>
</dbReference>
<dbReference type="SMART" id="SM00488">
    <property type="entry name" value="DEXDc2"/>
    <property type="match status" value="1"/>
</dbReference>
<dbReference type="InterPro" id="IPR014013">
    <property type="entry name" value="Helic_SF1/SF2_ATP-bd_DinG/Rad3"/>
</dbReference>
<feature type="domain" description="Helicase ATP-binding" evidence="14">
    <location>
        <begin position="179"/>
        <end position="424"/>
    </location>
</feature>
<keyword evidence="10" id="KW-0238">DNA-binding</keyword>
<keyword evidence="8" id="KW-0408">Iron</keyword>
<dbReference type="PANTHER" id="PTHR11472:SF34">
    <property type="entry name" value="REGULATOR OF TELOMERE ELONGATION HELICASE 1"/>
    <property type="match status" value="1"/>
</dbReference>
<dbReference type="Gene3D" id="1.10.275.40">
    <property type="match status" value="1"/>
</dbReference>
<keyword evidence="9" id="KW-0411">Iron-sulfur</keyword>
<dbReference type="GO" id="GO:0006281">
    <property type="term" value="P:DNA repair"/>
    <property type="evidence" value="ECO:0007669"/>
    <property type="project" value="UniProtKB-KW"/>
</dbReference>
<gene>
    <name evidence="15" type="ORF">H9901_01645</name>
</gene>
<dbReference type="InterPro" id="IPR006555">
    <property type="entry name" value="ATP-dep_Helicase_C"/>
</dbReference>
<keyword evidence="5" id="KW-0378">Hydrolase</keyword>
<dbReference type="Pfam" id="PF06733">
    <property type="entry name" value="DEAD_2"/>
    <property type="match status" value="1"/>
</dbReference>
<dbReference type="Gene3D" id="3.90.320.10">
    <property type="match status" value="1"/>
</dbReference>
<protein>
    <submittedName>
        <fullName evidence="15">ATP-dependent DNA helicase</fullName>
    </submittedName>
</protein>
<dbReference type="GO" id="GO:0016818">
    <property type="term" value="F:hydrolase activity, acting on acid anhydrides, in phosphorus-containing anhydrides"/>
    <property type="evidence" value="ECO:0007669"/>
    <property type="project" value="InterPro"/>
</dbReference>
<dbReference type="InterPro" id="IPR045028">
    <property type="entry name" value="DinG/Rad3-like"/>
</dbReference>
<keyword evidence="7" id="KW-0067">ATP-binding</keyword>
<reference evidence="15" key="2">
    <citation type="submission" date="2021-04" db="EMBL/GenBank/DDBJ databases">
        <authorList>
            <person name="Gilroy R."/>
        </authorList>
    </citation>
    <scope>NUCLEOTIDE SEQUENCE</scope>
    <source>
        <strain evidence="15">F6-6636</strain>
    </source>
</reference>
<evidence type="ECO:0000256" key="4">
    <source>
        <dbReference type="ARBA" id="ARBA00022763"/>
    </source>
</evidence>
<dbReference type="InterPro" id="IPR011545">
    <property type="entry name" value="DEAD/DEAH_box_helicase_dom"/>
</dbReference>
<keyword evidence="3" id="KW-0547">Nucleotide-binding</keyword>
<comment type="caution">
    <text evidence="15">The sequence shown here is derived from an EMBL/GenBank/DDBJ whole genome shotgun (WGS) entry which is preliminary data.</text>
</comment>
<dbReference type="Pfam" id="PF00270">
    <property type="entry name" value="DEAD"/>
    <property type="match status" value="1"/>
</dbReference>
<dbReference type="SUPFAM" id="SSF52540">
    <property type="entry name" value="P-loop containing nucleoside triphosphate hydrolases"/>
    <property type="match status" value="2"/>
</dbReference>
<dbReference type="SMART" id="SM00491">
    <property type="entry name" value="HELICc2"/>
    <property type="match status" value="1"/>
</dbReference>
<evidence type="ECO:0000256" key="5">
    <source>
        <dbReference type="ARBA" id="ARBA00022801"/>
    </source>
</evidence>
<evidence type="ECO:0000256" key="8">
    <source>
        <dbReference type="ARBA" id="ARBA00023004"/>
    </source>
</evidence>
<evidence type="ECO:0000256" key="12">
    <source>
        <dbReference type="ARBA" id="ARBA00023235"/>
    </source>
</evidence>
<dbReference type="InterPro" id="IPR006554">
    <property type="entry name" value="Helicase-like_DEXD_c2"/>
</dbReference>
<dbReference type="AlphaFoldDB" id="A0A948X0Y5"/>
<evidence type="ECO:0000256" key="13">
    <source>
        <dbReference type="ARBA" id="ARBA00038058"/>
    </source>
</evidence>
<evidence type="ECO:0000256" key="2">
    <source>
        <dbReference type="ARBA" id="ARBA00022723"/>
    </source>
</evidence>
<keyword evidence="4" id="KW-0227">DNA damage</keyword>
<organism evidence="15 16">
    <name type="scientific">Candidatus Paralactobacillus gallistercoris</name>
    <dbReference type="NCBI Taxonomy" id="2838724"/>
    <lineage>
        <taxon>Bacteria</taxon>
        <taxon>Bacillati</taxon>
        <taxon>Bacillota</taxon>
        <taxon>Bacilli</taxon>
        <taxon>Lactobacillales</taxon>
        <taxon>Lactobacillaceae</taxon>
        <taxon>Lactobacillus</taxon>
    </lineage>
</organism>
<evidence type="ECO:0000256" key="3">
    <source>
        <dbReference type="ARBA" id="ARBA00022741"/>
    </source>
</evidence>
<evidence type="ECO:0000259" key="14">
    <source>
        <dbReference type="PROSITE" id="PS51193"/>
    </source>
</evidence>
<dbReference type="Gene3D" id="3.40.50.300">
    <property type="entry name" value="P-loop containing nucleotide triphosphate hydrolases"/>
    <property type="match status" value="2"/>
</dbReference>
<dbReference type="GO" id="GO:0043139">
    <property type="term" value="F:5'-3' DNA helicase activity"/>
    <property type="evidence" value="ECO:0007669"/>
    <property type="project" value="UniProtKB-EC"/>
</dbReference>
<evidence type="ECO:0000313" key="16">
    <source>
        <dbReference type="Proteomes" id="UP000777303"/>
    </source>
</evidence>
<keyword evidence="1" id="KW-0004">4Fe-4S</keyword>